<evidence type="ECO:0000313" key="5">
    <source>
        <dbReference type="EMBL" id="QDO90540.1"/>
    </source>
</evidence>
<gene>
    <name evidence="6" type="ORF">B8A44_02405</name>
    <name evidence="5" type="ORF">FNV33_00140</name>
</gene>
<dbReference type="PANTHER" id="PTHR38445">
    <property type="entry name" value="HTH-TYPE TRANSCRIPTIONAL REPRESSOR YTRA"/>
    <property type="match status" value="1"/>
</dbReference>
<accession>A0A328K6S5</accession>
<evidence type="ECO:0000313" key="8">
    <source>
        <dbReference type="Proteomes" id="UP000315953"/>
    </source>
</evidence>
<keyword evidence="3" id="KW-0804">Transcription</keyword>
<dbReference type="EMBL" id="NAQV01000007">
    <property type="protein sequence ID" value="RAN64265.1"/>
    <property type="molecule type" value="Genomic_DNA"/>
</dbReference>
<reference evidence="5 8" key="2">
    <citation type="submission" date="2019-07" db="EMBL/GenBank/DDBJ databases">
        <title>Genome assembly of a nasal isolate of Dolosigranulum pigrum from a chronic sinusitis patient.</title>
        <authorList>
            <person name="Baig S."/>
            <person name="Overballe-Petersen S."/>
            <person name="Kaspar U."/>
            <person name="Rendboe A."/>
            <person name="de Man T."/>
            <person name="Liu C."/>
            <person name="Price L.B."/>
            <person name="Stegger M."/>
            <person name="Becker K."/>
            <person name="Skytt Andersen P."/>
        </authorList>
    </citation>
    <scope>NUCLEOTIDE SEQUENCE [LARGE SCALE GENOMIC DNA]</scope>
    <source>
        <strain evidence="5 8">83VPs-KB5</strain>
    </source>
</reference>
<dbReference type="SMART" id="SM00345">
    <property type="entry name" value="HTH_GNTR"/>
    <property type="match status" value="1"/>
</dbReference>
<evidence type="ECO:0000259" key="4">
    <source>
        <dbReference type="PROSITE" id="PS50949"/>
    </source>
</evidence>
<dbReference type="EMBL" id="CP041626">
    <property type="protein sequence ID" value="QDO90540.1"/>
    <property type="molecule type" value="Genomic_DNA"/>
</dbReference>
<sequence length="153" mass="17369">MSIYCSCTTYTVGYYFFGKRRQAMIHIVLSKQSSDPIYEQIRLQLKQAILRGELASGEQLPSIRALARELEVSVITTKKAYESLEAEQFVESIAGKGTYVAELNPDAIRTKQIIKIKQDIAQIVESAQVIDLTLPELLEMMEETFQQESQKDT</sequence>
<dbReference type="Proteomes" id="UP000249099">
    <property type="component" value="Unassembled WGS sequence"/>
</dbReference>
<dbReference type="InterPro" id="IPR036388">
    <property type="entry name" value="WH-like_DNA-bd_sf"/>
</dbReference>
<dbReference type="AlphaFoldDB" id="A0A328K6S5"/>
<proteinExistence type="predicted"/>
<dbReference type="PROSITE" id="PS50949">
    <property type="entry name" value="HTH_GNTR"/>
    <property type="match status" value="1"/>
</dbReference>
<dbReference type="KEGG" id="dpm:FNV33_00140"/>
<protein>
    <submittedName>
        <fullName evidence="5">GntR family transcriptional regulator</fullName>
    </submittedName>
</protein>
<dbReference type="CDD" id="cd07377">
    <property type="entry name" value="WHTH_GntR"/>
    <property type="match status" value="1"/>
</dbReference>
<dbReference type="Gene3D" id="1.10.10.10">
    <property type="entry name" value="Winged helix-like DNA-binding domain superfamily/Winged helix DNA-binding domain"/>
    <property type="match status" value="1"/>
</dbReference>
<dbReference type="Proteomes" id="UP000315953">
    <property type="component" value="Chromosome"/>
</dbReference>
<reference evidence="6 7" key="1">
    <citation type="submission" date="2017-03" db="EMBL/GenBank/DDBJ databases">
        <title>wgs assembly of Dolosigranulum pigrum KPL CDC strains.</title>
        <authorList>
            <person name="Brugger S.D."/>
            <person name="Pettigrew M."/>
            <person name="Kong Y."/>
            <person name="Lemon K.P."/>
        </authorList>
    </citation>
    <scope>NUCLEOTIDE SEQUENCE [LARGE SCALE GENOMIC DNA]</scope>
    <source>
        <strain evidence="6 7">KPL1931_CDC4294-98</strain>
    </source>
</reference>
<dbReference type="InterPro" id="IPR036390">
    <property type="entry name" value="WH_DNA-bd_sf"/>
</dbReference>
<dbReference type="GO" id="GO:0003700">
    <property type="term" value="F:DNA-binding transcription factor activity"/>
    <property type="evidence" value="ECO:0007669"/>
    <property type="project" value="InterPro"/>
</dbReference>
<evidence type="ECO:0000313" key="7">
    <source>
        <dbReference type="Proteomes" id="UP000249099"/>
    </source>
</evidence>
<dbReference type="PANTHER" id="PTHR38445:SF7">
    <property type="entry name" value="GNTR-FAMILY TRANSCRIPTIONAL REGULATOR"/>
    <property type="match status" value="1"/>
</dbReference>
<organism evidence="6 7">
    <name type="scientific">Dolosigranulum pigrum</name>
    <dbReference type="NCBI Taxonomy" id="29394"/>
    <lineage>
        <taxon>Bacteria</taxon>
        <taxon>Bacillati</taxon>
        <taxon>Bacillota</taxon>
        <taxon>Bacilli</taxon>
        <taxon>Lactobacillales</taxon>
        <taxon>Carnobacteriaceae</taxon>
        <taxon>Dolosigranulum</taxon>
    </lineage>
</organism>
<keyword evidence="1" id="KW-0805">Transcription regulation</keyword>
<evidence type="ECO:0000313" key="6">
    <source>
        <dbReference type="EMBL" id="RAN64265.1"/>
    </source>
</evidence>
<dbReference type="Pfam" id="PF00392">
    <property type="entry name" value="GntR"/>
    <property type="match status" value="1"/>
</dbReference>
<keyword evidence="2" id="KW-0238">DNA-binding</keyword>
<dbReference type="InterPro" id="IPR000524">
    <property type="entry name" value="Tscrpt_reg_HTH_GntR"/>
</dbReference>
<evidence type="ECO:0000256" key="1">
    <source>
        <dbReference type="ARBA" id="ARBA00023015"/>
    </source>
</evidence>
<name>A0A328K6S5_9LACT</name>
<feature type="domain" description="HTH gntR-type" evidence="4">
    <location>
        <begin position="35"/>
        <end position="103"/>
    </location>
</feature>
<dbReference type="SUPFAM" id="SSF46785">
    <property type="entry name" value="Winged helix' DNA-binding domain"/>
    <property type="match status" value="1"/>
</dbReference>
<dbReference type="GO" id="GO:0003677">
    <property type="term" value="F:DNA binding"/>
    <property type="evidence" value="ECO:0007669"/>
    <property type="project" value="UniProtKB-KW"/>
</dbReference>
<evidence type="ECO:0000256" key="3">
    <source>
        <dbReference type="ARBA" id="ARBA00023163"/>
    </source>
</evidence>
<evidence type="ECO:0000256" key="2">
    <source>
        <dbReference type="ARBA" id="ARBA00023125"/>
    </source>
</evidence>
<dbReference type="OrthoDB" id="9801546at2"/>